<comment type="subcellular location">
    <subcellularLocation>
        <location evidence="1 7">Cytoplasm</location>
    </subcellularLocation>
</comment>
<keyword evidence="10" id="KW-1185">Reference proteome</keyword>
<dbReference type="PANTHER" id="PTHR42930:SF3">
    <property type="entry name" value="PHOSPHATE-SPECIFIC TRANSPORT SYSTEM ACCESSORY PROTEIN PHOU"/>
    <property type="match status" value="1"/>
</dbReference>
<keyword evidence="4 7" id="KW-0813">Transport</keyword>
<dbReference type="FunFam" id="1.20.58.220:FF:000004">
    <property type="entry name" value="Phosphate-specific transport system accessory protein PhoU"/>
    <property type="match status" value="1"/>
</dbReference>
<accession>A0A1G8LN09</accession>
<name>A0A1G8LN09_9LACT</name>
<dbReference type="EMBL" id="PNHE01000026">
    <property type="protein sequence ID" value="PMC58079.1"/>
    <property type="molecule type" value="Genomic_DNA"/>
</dbReference>
<dbReference type="SUPFAM" id="SSF109755">
    <property type="entry name" value="PhoU-like"/>
    <property type="match status" value="1"/>
</dbReference>
<evidence type="ECO:0000256" key="3">
    <source>
        <dbReference type="ARBA" id="ARBA00011738"/>
    </source>
</evidence>
<dbReference type="PIRSF" id="PIRSF003107">
    <property type="entry name" value="PhoU"/>
    <property type="match status" value="1"/>
</dbReference>
<dbReference type="GO" id="GO:0030643">
    <property type="term" value="P:intracellular phosphate ion homeostasis"/>
    <property type="evidence" value="ECO:0007669"/>
    <property type="project" value="InterPro"/>
</dbReference>
<comment type="caution">
    <text evidence="9">The sequence shown here is derived from an EMBL/GenBank/DDBJ whole genome shotgun (WGS) entry which is preliminary data.</text>
</comment>
<dbReference type="AlphaFoldDB" id="A0A1G8LN09"/>
<evidence type="ECO:0000256" key="6">
    <source>
        <dbReference type="ARBA" id="ARBA00022592"/>
    </source>
</evidence>
<dbReference type="InterPro" id="IPR026022">
    <property type="entry name" value="PhoU_dom"/>
</dbReference>
<dbReference type="Gene3D" id="1.20.58.220">
    <property type="entry name" value="Phosphate transport system protein phou homolog 2, domain 2"/>
    <property type="match status" value="1"/>
</dbReference>
<dbReference type="NCBIfam" id="TIGR02135">
    <property type="entry name" value="phoU_full"/>
    <property type="match status" value="1"/>
</dbReference>
<dbReference type="Pfam" id="PF01895">
    <property type="entry name" value="PhoU"/>
    <property type="match status" value="2"/>
</dbReference>
<evidence type="ECO:0000259" key="8">
    <source>
        <dbReference type="Pfam" id="PF01895"/>
    </source>
</evidence>
<evidence type="ECO:0000313" key="9">
    <source>
        <dbReference type="EMBL" id="PMC58079.1"/>
    </source>
</evidence>
<comment type="similarity">
    <text evidence="2 7">Belongs to the PhoU family.</text>
</comment>
<dbReference type="STRING" id="84521.SAMN04487994_102215"/>
<dbReference type="Proteomes" id="UP000235682">
    <property type="component" value="Unassembled WGS sequence"/>
</dbReference>
<dbReference type="PANTHER" id="PTHR42930">
    <property type="entry name" value="PHOSPHATE-SPECIFIC TRANSPORT SYSTEM ACCESSORY PROTEIN PHOU"/>
    <property type="match status" value="1"/>
</dbReference>
<dbReference type="InterPro" id="IPR038078">
    <property type="entry name" value="PhoU-like_sf"/>
</dbReference>
<gene>
    <name evidence="9" type="primary">phoU</name>
    <name evidence="9" type="ORF">CJ205_06230</name>
</gene>
<dbReference type="InterPro" id="IPR028366">
    <property type="entry name" value="PhoU"/>
</dbReference>
<evidence type="ECO:0000256" key="7">
    <source>
        <dbReference type="PIRNR" id="PIRNR003107"/>
    </source>
</evidence>
<reference evidence="9 10" key="1">
    <citation type="submission" date="2017-09" db="EMBL/GenBank/DDBJ databases">
        <title>Bacterial strain isolated from the female urinary microbiota.</title>
        <authorList>
            <person name="Thomas-White K."/>
            <person name="Kumar N."/>
            <person name="Forster S."/>
            <person name="Putonti C."/>
            <person name="Lawley T."/>
            <person name="Wolfe A.J."/>
        </authorList>
    </citation>
    <scope>NUCLEOTIDE SEQUENCE [LARGE SCALE GENOMIC DNA]</scope>
    <source>
        <strain evidence="9 10">UMB0852</strain>
    </source>
</reference>
<dbReference type="OrthoDB" id="9814256at2"/>
<dbReference type="GO" id="GO:0006817">
    <property type="term" value="P:phosphate ion transport"/>
    <property type="evidence" value="ECO:0007669"/>
    <property type="project" value="UniProtKB-KW"/>
</dbReference>
<comment type="subunit">
    <text evidence="3 7">Homodimer.</text>
</comment>
<organism evidence="9 10">
    <name type="scientific">Dolosicoccus paucivorans</name>
    <dbReference type="NCBI Taxonomy" id="84521"/>
    <lineage>
        <taxon>Bacteria</taxon>
        <taxon>Bacillati</taxon>
        <taxon>Bacillota</taxon>
        <taxon>Bacilli</taxon>
        <taxon>Lactobacillales</taxon>
        <taxon>Aerococcaceae</taxon>
        <taxon>Dolosicoccus</taxon>
    </lineage>
</organism>
<keyword evidence="6 7" id="KW-0592">Phosphate transport</keyword>
<feature type="domain" description="PhoU" evidence="8">
    <location>
        <begin position="121"/>
        <end position="208"/>
    </location>
</feature>
<evidence type="ECO:0000256" key="4">
    <source>
        <dbReference type="ARBA" id="ARBA00022448"/>
    </source>
</evidence>
<evidence type="ECO:0000256" key="2">
    <source>
        <dbReference type="ARBA" id="ARBA00008107"/>
    </source>
</evidence>
<dbReference type="GO" id="GO:0005737">
    <property type="term" value="C:cytoplasm"/>
    <property type="evidence" value="ECO:0007669"/>
    <property type="project" value="UniProtKB-SubCell"/>
</dbReference>
<comment type="function">
    <text evidence="7">Plays a role in the regulation of phosphate uptake.</text>
</comment>
<sequence>MRKTYVQELNQLHDNLILLTKKVNASILKSVDAFIKEDRELAHELFSDDLRINALAAEMEKDTYRIIALQQPVASDLRMIFTVIHASTDLERMGDHAVSIAKATLRRTEDTSESKTVTKLLKDMADLVTQMSADVLKAYMAKDASMAKQIASRDEQVDALLKEVYREARIRMSQKTGEEVVEMGLGYIGVANNLERIGDYITNICERIVFLNTGEIVELN</sequence>
<dbReference type="GO" id="GO:0045936">
    <property type="term" value="P:negative regulation of phosphate metabolic process"/>
    <property type="evidence" value="ECO:0007669"/>
    <property type="project" value="InterPro"/>
</dbReference>
<feature type="domain" description="PhoU" evidence="8">
    <location>
        <begin position="20"/>
        <end position="103"/>
    </location>
</feature>
<proteinExistence type="inferred from homology"/>
<dbReference type="RefSeq" id="WP_092085324.1">
    <property type="nucleotide sequence ID" value="NZ_FNEL01000022.1"/>
</dbReference>
<keyword evidence="5 7" id="KW-0963">Cytoplasm</keyword>
<evidence type="ECO:0000313" key="10">
    <source>
        <dbReference type="Proteomes" id="UP000235682"/>
    </source>
</evidence>
<evidence type="ECO:0000256" key="1">
    <source>
        <dbReference type="ARBA" id="ARBA00004496"/>
    </source>
</evidence>
<evidence type="ECO:0000256" key="5">
    <source>
        <dbReference type="ARBA" id="ARBA00022490"/>
    </source>
</evidence>
<protein>
    <recommendedName>
        <fullName evidence="7">Phosphate-specific transport system accessory protein PhoU</fullName>
    </recommendedName>
</protein>